<dbReference type="AlphaFoldDB" id="A0A3Q9IS73"/>
<organism evidence="1 2">
    <name type="scientific">Butyricimonas faecalis</name>
    <dbReference type="NCBI Taxonomy" id="2093856"/>
    <lineage>
        <taxon>Bacteria</taxon>
        <taxon>Pseudomonadati</taxon>
        <taxon>Bacteroidota</taxon>
        <taxon>Bacteroidia</taxon>
        <taxon>Bacteroidales</taxon>
        <taxon>Odoribacteraceae</taxon>
        <taxon>Butyricimonas</taxon>
    </lineage>
</organism>
<dbReference type="Proteomes" id="UP000270673">
    <property type="component" value="Chromosome"/>
</dbReference>
<accession>A0A3Q9IS73</accession>
<name>A0A3Q9IS73_9BACT</name>
<protein>
    <submittedName>
        <fullName evidence="1">DUF4272 domain-containing protein</fullName>
    </submittedName>
</protein>
<evidence type="ECO:0000313" key="1">
    <source>
        <dbReference type="EMBL" id="AZS31582.1"/>
    </source>
</evidence>
<dbReference type="InterPro" id="IPR025368">
    <property type="entry name" value="DUF4272"/>
</dbReference>
<proteinExistence type="predicted"/>
<keyword evidence="2" id="KW-1185">Reference proteome</keyword>
<gene>
    <name evidence="1" type="ORF">D8S85_19865</name>
</gene>
<sequence>MCKLMDNECVYFYCVTGDSGQVAIELNRMLDCSIHSQEFDGYSWKYVLNDRSEVKCQLLDKERKPEEVSKHVSELVSYFERVPTQKEEVKSSLLFQIKVFTTVLKVEYKRGDKSREDMMCDVLFHLANKLQGLLLFSDMSFYSGERELVFNDEGKSDLVTYAPMINTDFFMKKFFMTDDSENKERRVRTMKRLKDEKVAFENLEPMEVDYRRYGIRIEESVIGRIMAIVSTGSYAFCALNFGEEGVETWWKQIHDMEEDGFEPLKNCVQEEKDYLFSKNNKENDHLRFFWQFEECNVFMWSLGLIENLSFPSEHCEVVKMLEVMDSFYAASSKIDWETGFPDRKGRRVIMDEADVTLHYLLACIEAMDKKKKMPRNIDTDIAMHRNHAFNWLLGIQPEWDVI</sequence>
<evidence type="ECO:0000313" key="2">
    <source>
        <dbReference type="Proteomes" id="UP000270673"/>
    </source>
</evidence>
<dbReference type="OrthoDB" id="4399984at2"/>
<reference evidence="1 2" key="1">
    <citation type="submission" date="2018-10" db="EMBL/GenBank/DDBJ databases">
        <title>Butyricimonas faecalis sp. nov., isolated from human faeces and emended description of the genus Butyricimonas.</title>
        <authorList>
            <person name="Le Roy T."/>
            <person name="Van der Smissen P."/>
            <person name="Paquot A."/>
            <person name="Delzenne N."/>
            <person name="Muccioli G."/>
            <person name="Collet J.-F."/>
            <person name="Cani P.D."/>
        </authorList>
    </citation>
    <scope>NUCLEOTIDE SEQUENCE [LARGE SCALE GENOMIC DNA]</scope>
    <source>
        <strain evidence="1 2">H184</strain>
    </source>
</reference>
<dbReference type="Pfam" id="PF14094">
    <property type="entry name" value="DUF4272"/>
    <property type="match status" value="1"/>
</dbReference>
<dbReference type="EMBL" id="CP032819">
    <property type="protein sequence ID" value="AZS31582.1"/>
    <property type="molecule type" value="Genomic_DNA"/>
</dbReference>
<dbReference type="KEGG" id="buy:D8S85_19865"/>